<dbReference type="EMBL" id="NRRY01000019">
    <property type="protein sequence ID" value="MBK1619272.1"/>
    <property type="molecule type" value="Genomic_DNA"/>
</dbReference>
<feature type="domain" description="Glycosyl hydrolase family 13 catalytic" evidence="12">
    <location>
        <begin position="864"/>
        <end position="1603"/>
    </location>
</feature>
<dbReference type="GO" id="GO:0004134">
    <property type="term" value="F:4-alpha-glucanotransferase activity"/>
    <property type="evidence" value="ECO:0007669"/>
    <property type="project" value="UniProtKB-EC"/>
</dbReference>
<feature type="region of interest" description="Disordered" evidence="11">
    <location>
        <begin position="1736"/>
        <end position="1757"/>
    </location>
</feature>
<feature type="region of interest" description="Disordered" evidence="11">
    <location>
        <begin position="733"/>
        <end position="848"/>
    </location>
</feature>
<name>A0A9X0W917_9GAMM</name>
<dbReference type="InterPro" id="IPR003385">
    <property type="entry name" value="Glyco_hydro_77"/>
</dbReference>
<feature type="region of interest" description="Disordered" evidence="11">
    <location>
        <begin position="1869"/>
        <end position="1894"/>
    </location>
</feature>
<feature type="compositionally biased region" description="Low complexity" evidence="11">
    <location>
        <begin position="780"/>
        <end position="801"/>
    </location>
</feature>
<dbReference type="PANTHER" id="PTHR32438:SF5">
    <property type="entry name" value="4-ALPHA-GLUCANOTRANSFERASE DPE1, CHLOROPLASTIC_AMYLOPLASTIC"/>
    <property type="match status" value="1"/>
</dbReference>
<dbReference type="SUPFAM" id="SSF51445">
    <property type="entry name" value="(Trans)glycosidases"/>
    <property type="match status" value="2"/>
</dbReference>
<dbReference type="InterPro" id="IPR048458">
    <property type="entry name" value="MalQ_N"/>
</dbReference>
<evidence type="ECO:0000256" key="6">
    <source>
        <dbReference type="ARBA" id="ARBA00022679"/>
    </source>
</evidence>
<dbReference type="NCBIfam" id="TIGR00217">
    <property type="entry name" value="malQ"/>
    <property type="match status" value="1"/>
</dbReference>
<feature type="compositionally biased region" description="Polar residues" evidence="11">
    <location>
        <begin position="738"/>
        <end position="779"/>
    </location>
</feature>
<dbReference type="PANTHER" id="PTHR32438">
    <property type="entry name" value="4-ALPHA-GLUCANOTRANSFERASE DPE1, CHLOROPLASTIC/AMYLOPLASTIC"/>
    <property type="match status" value="1"/>
</dbReference>
<organism evidence="13 14">
    <name type="scientific">Lamprobacter modestohalophilus</name>
    <dbReference type="NCBI Taxonomy" id="1064514"/>
    <lineage>
        <taxon>Bacteria</taxon>
        <taxon>Pseudomonadati</taxon>
        <taxon>Pseudomonadota</taxon>
        <taxon>Gammaproteobacteria</taxon>
        <taxon>Chromatiales</taxon>
        <taxon>Chromatiaceae</taxon>
        <taxon>Lamprobacter</taxon>
    </lineage>
</organism>
<comment type="catalytic activity">
    <reaction evidence="1 10">
        <text>Transfers a segment of a (1-&gt;4)-alpha-D-glucan to a new position in an acceptor, which may be glucose or a (1-&gt;4)-alpha-D-glucan.</text>
        <dbReference type="EC" id="2.4.1.25"/>
    </reaction>
</comment>
<dbReference type="Pfam" id="PF21226">
    <property type="entry name" value="MalQ_N"/>
    <property type="match status" value="1"/>
</dbReference>
<feature type="region of interest" description="Disordered" evidence="11">
    <location>
        <begin position="1312"/>
        <end position="1337"/>
    </location>
</feature>
<sequence>MSGTAELERLCAHYGIAATYEDVEGQQHHADDRTRRALLQALGVAAGDPATEARSLAQAIDREWQRVLAPVIVHRQGAEAPRLTLSLPDQPELRTVRLVLTEESGPTAEAELDLSSLPIDEEREIDGRRYLRRRIAVPAPSEIGYHQLTLQSTADAVLARTRFIVAPPRCWQPDDQNQRDWGLVTQLHALRSTRNWGIGDFTDLTRLVETAAEAGAGAVGLSPLHALFPSQPERCNPYGPASRRFLNPLHLDVEAIAELADCGAARELIDSDALKAQLRALRSAPLVDQAGVTDAKLQVLEQLFRCFRRHHPDVKGPRAAAFQAFCDEQGESLQRFAIYQALSEHFAAANHDQRADEQWPAAYQDPRSDEVATFAREHAERVDFFAWLQWLAQMQLEAAGNRCQELGMAQGLLLDLAVGAAPDGADHWVLPGLYIQGAHVGAPPDDFSPKGQNWDVLAWHPEALREAGYAPFAAELRANMRAAGGLRIDHVMGLMRLFLIPDGAPPTAGTYLSYPLEELLGVLALESVRHRCLIIGEDLGTVPELIRKVIPDWGILSTRVLYFERAGDGGFLEPPAFEPNAMVTAGTHDLPPLAGFWQGVDLEQRRELELFPSQHDYDKRLLQRTQDRTELFLALKHQGLLPDHAGADPVDVPSLGPEHLRAIHVYLARTPSRLLLIQTADLLAETEQINLPGSGDRYPNWRRRQPLQLEHWLEQPEIQGLLAAVRAERGSSAARFSATEQPQINSQADAASGSAQNDNGQTRSGQNESGRTNAGQTNAGQNGFGQNSFGQNGFGQNSFGQNGFGQNGFGQNPCQNPAAQIKLGRSNTGRSSNEQASGKSNSEAPLQAPIPRATYRLQLHKDFGFAAATELVPYLADLGISHCYCSPYLKARPGSTHGYDVVDHSQLNPELGSQADYDRLCETLAAHGMGQILDLVPNHVGIMGSENPWWLDVLENGPASAHADFFDIDWRPLKQELHDKVLVPVLGDHYGDLLDQGELTLVFADGAFRVEYYEHHFPIDPREYPRILAPALAALRERLKADEPAVDPNLGSRNVGSREVGSREVGSTAVSSEKAGSDPASDLASFESLITAFGNLPPRSALDETSVIERYRDKELHKQRLAALCQANADLQRYIQDCLHAYNGADDYPADSGRLHALLEAQAYRLAHWRVAADEINYRRFFDINDLAALRMENSKAFEATHERVLQLIAEGRVQGLRIDHPDGLFDPAAYFRRLQRRAAEVLQPQRAPLDVDRPLYLAAEKILVGDEQLRDDWPVHGTTGYDFATLCDTLFVDSDGEAELDRCYQAFIGASSGSGSSSSSDSGSASGSNSGPGSASARGYADEVYAAKRLVMKNLLSSELHVLASEAARIAEMDPHTRDYTLDALRSALMEVVACFPVYRTYITDQGVSTADRNQVLKAVSEARRRSRMPDQSVFEFVRDLLLTDIAAGKPEPYRERVLRLAMKFQQYSSPVTAKGVEDTTFYRWHRLSSLNEVGGDPERFGLSVDSFHRANARRQAQWPQAMLAGSTHDSKRSEDVRARLHVLSELPLVWREHVERWARLNRRFRRSGEGRDPLDADAVTWPDANTEYLLYQTLLGVWPLQTPQDNDDWEALKQRIQAYMSKAVKEAKVHTAWTNANADYEAMLEAFIDAVLDRERSRAFFEDFIPFQQRVAQLGLLNSLSQTLLRLTSPGLPDLYQGCELWDFSLVDPDNRRPVDFERRRQWLSEIDGIATIDDPSETASELPPPLRSQALSAESMSPQALSNNLSDGRAKLYLIRRALLLREQMPDLFAHGEYSPLTVEGPHAHRLCAFSRSHQGQSVVVIAPRLLAGLSELAVTDDGDIDPLQDPGWDETWISIPAARLDDVLGGTERSTNAGPSRQLETEQHQGRQALRASTVLRRFPVGLLKTSAL</sequence>
<dbReference type="GO" id="GO:0005975">
    <property type="term" value="P:carbohydrate metabolic process"/>
    <property type="evidence" value="ECO:0007669"/>
    <property type="project" value="InterPro"/>
</dbReference>
<dbReference type="InterPro" id="IPR017853">
    <property type="entry name" value="GH"/>
</dbReference>
<dbReference type="Pfam" id="PF00128">
    <property type="entry name" value="Alpha-amylase"/>
    <property type="match status" value="1"/>
</dbReference>
<evidence type="ECO:0000256" key="3">
    <source>
        <dbReference type="ARBA" id="ARBA00012560"/>
    </source>
</evidence>
<evidence type="ECO:0000259" key="12">
    <source>
        <dbReference type="SMART" id="SM00642"/>
    </source>
</evidence>
<keyword evidence="7 10" id="KW-0119">Carbohydrate metabolism</keyword>
<evidence type="ECO:0000256" key="7">
    <source>
        <dbReference type="ARBA" id="ARBA00023277"/>
    </source>
</evidence>
<dbReference type="InterPro" id="IPR006047">
    <property type="entry name" value="GH13_cat_dom"/>
</dbReference>
<evidence type="ECO:0000313" key="13">
    <source>
        <dbReference type="EMBL" id="MBK1619272.1"/>
    </source>
</evidence>
<keyword evidence="5 10" id="KW-0328">Glycosyltransferase</keyword>
<keyword evidence="6 10" id="KW-0808">Transferase</keyword>
<protein>
    <recommendedName>
        <fullName evidence="4 10">4-alpha-glucanotransferase</fullName>
        <ecNumber evidence="3 10">2.4.1.25</ecNumber>
    </recommendedName>
    <alternativeName>
        <fullName evidence="8 10">Amylomaltase</fullName>
    </alternativeName>
    <alternativeName>
        <fullName evidence="9 10">Disproportionating enzyme</fullName>
    </alternativeName>
</protein>
<dbReference type="CDD" id="cd11336">
    <property type="entry name" value="AmyAc_MTSase"/>
    <property type="match status" value="1"/>
</dbReference>
<dbReference type="Gene3D" id="3.30.1590.10">
    <property type="entry name" value="Maltooligosyl trehalose synthase, domain 2"/>
    <property type="match status" value="1"/>
</dbReference>
<evidence type="ECO:0000256" key="11">
    <source>
        <dbReference type="SAM" id="MobiDB-lite"/>
    </source>
</evidence>
<comment type="similarity">
    <text evidence="2 10">Belongs to the disproportionating enzyme family.</text>
</comment>
<comment type="caution">
    <text evidence="13">The sequence shown here is derived from an EMBL/GenBank/DDBJ whole genome shotgun (WGS) entry which is preliminary data.</text>
</comment>
<dbReference type="InterPro" id="IPR012767">
    <property type="entry name" value="Trehalose_TreY"/>
</dbReference>
<dbReference type="SMART" id="SM00642">
    <property type="entry name" value="Aamy"/>
    <property type="match status" value="1"/>
</dbReference>
<dbReference type="EC" id="2.4.1.25" evidence="3 10"/>
<evidence type="ECO:0000313" key="14">
    <source>
        <dbReference type="Proteomes" id="UP001138768"/>
    </source>
</evidence>
<keyword evidence="14" id="KW-1185">Reference proteome</keyword>
<evidence type="ECO:0000256" key="4">
    <source>
        <dbReference type="ARBA" id="ARBA00020295"/>
    </source>
</evidence>
<evidence type="ECO:0000256" key="8">
    <source>
        <dbReference type="ARBA" id="ARBA00031423"/>
    </source>
</evidence>
<dbReference type="NCBIfam" id="TIGR02401">
    <property type="entry name" value="trehalose_TreY"/>
    <property type="match status" value="1"/>
</dbReference>
<evidence type="ECO:0000256" key="2">
    <source>
        <dbReference type="ARBA" id="ARBA00005684"/>
    </source>
</evidence>
<evidence type="ECO:0000256" key="5">
    <source>
        <dbReference type="ARBA" id="ARBA00022676"/>
    </source>
</evidence>
<dbReference type="Gene3D" id="3.20.20.80">
    <property type="entry name" value="Glycosidases"/>
    <property type="match status" value="5"/>
</dbReference>
<accession>A0A9X0W917</accession>
<dbReference type="Proteomes" id="UP001138768">
    <property type="component" value="Unassembled WGS sequence"/>
</dbReference>
<proteinExistence type="inferred from homology"/>
<evidence type="ECO:0000256" key="10">
    <source>
        <dbReference type="RuleBase" id="RU361207"/>
    </source>
</evidence>
<dbReference type="Pfam" id="PF02446">
    <property type="entry name" value="Glyco_hydro_77"/>
    <property type="match status" value="1"/>
</dbReference>
<evidence type="ECO:0000256" key="1">
    <source>
        <dbReference type="ARBA" id="ARBA00000439"/>
    </source>
</evidence>
<feature type="region of interest" description="Disordered" evidence="11">
    <location>
        <begin position="1045"/>
        <end position="1079"/>
    </location>
</feature>
<gene>
    <name evidence="13" type="ORF">CKO42_12660</name>
</gene>
<feature type="compositionally biased region" description="Polar residues" evidence="11">
    <location>
        <begin position="825"/>
        <end position="844"/>
    </location>
</feature>
<reference evidence="13 14" key="1">
    <citation type="journal article" date="2020" name="Microorganisms">
        <title>Osmotic Adaptation and Compatible Solute Biosynthesis of Phototrophic Bacteria as Revealed from Genome Analyses.</title>
        <authorList>
            <person name="Imhoff J.F."/>
            <person name="Rahn T."/>
            <person name="Kunzel S."/>
            <person name="Keller A."/>
            <person name="Neulinger S.C."/>
        </authorList>
    </citation>
    <scope>NUCLEOTIDE SEQUENCE [LARGE SCALE GENOMIC DNA]</scope>
    <source>
        <strain evidence="13 14">DSM 25653</strain>
    </source>
</reference>
<evidence type="ECO:0000256" key="9">
    <source>
        <dbReference type="ARBA" id="ARBA00031501"/>
    </source>
</evidence>